<dbReference type="EMBL" id="FOTB01000003">
    <property type="protein sequence ID" value="SFK78231.1"/>
    <property type="molecule type" value="Genomic_DNA"/>
</dbReference>
<evidence type="ECO:0000256" key="5">
    <source>
        <dbReference type="RuleBase" id="RU003512"/>
    </source>
</evidence>
<protein>
    <submittedName>
        <fullName evidence="8">Manganese/zinc/iron transport system substrate-binding protein</fullName>
    </submittedName>
</protein>
<dbReference type="PANTHER" id="PTHR42953:SF1">
    <property type="entry name" value="METAL-BINDING PROTEIN HI_0362-RELATED"/>
    <property type="match status" value="1"/>
</dbReference>
<dbReference type="InterPro" id="IPR006129">
    <property type="entry name" value="AdhesinB"/>
</dbReference>
<organism evidence="8 10">
    <name type="scientific">Salinicoccus halodurans</name>
    <dbReference type="NCBI Taxonomy" id="407035"/>
    <lineage>
        <taxon>Bacteria</taxon>
        <taxon>Bacillati</taxon>
        <taxon>Bacillota</taxon>
        <taxon>Bacilli</taxon>
        <taxon>Bacillales</taxon>
        <taxon>Staphylococcaceae</taxon>
        <taxon>Salinicoccus</taxon>
    </lineage>
</organism>
<comment type="subcellular location">
    <subcellularLocation>
        <location evidence="1">Cell envelope</location>
    </subcellularLocation>
</comment>
<evidence type="ECO:0000256" key="2">
    <source>
        <dbReference type="ARBA" id="ARBA00022448"/>
    </source>
</evidence>
<dbReference type="Pfam" id="PF01297">
    <property type="entry name" value="ZnuA"/>
    <property type="match status" value="1"/>
</dbReference>
<keyword evidence="2 5" id="KW-0813">Transport</keyword>
<keyword evidence="4 6" id="KW-0732">Signal</keyword>
<dbReference type="PROSITE" id="PS51257">
    <property type="entry name" value="PROKAR_LIPOPROTEIN"/>
    <property type="match status" value="1"/>
</dbReference>
<name>A0A0F7HHW0_9STAP</name>
<dbReference type="GO" id="GO:0030313">
    <property type="term" value="C:cell envelope"/>
    <property type="evidence" value="ECO:0007669"/>
    <property type="project" value="UniProtKB-SubCell"/>
</dbReference>
<dbReference type="RefSeq" id="WP_046789250.1">
    <property type="nucleotide sequence ID" value="NZ_CP011366.1"/>
</dbReference>
<gene>
    <name evidence="7" type="ORF">AAT16_01755</name>
    <name evidence="8" type="ORF">SAMN05216235_1725</name>
</gene>
<dbReference type="GO" id="GO:0007155">
    <property type="term" value="P:cell adhesion"/>
    <property type="evidence" value="ECO:0007669"/>
    <property type="project" value="InterPro"/>
</dbReference>
<sequence length="308" mass="33874">MKNISLLLSALFLITGIAGCSNGNDSDASSDDGRIDVAVTTTFLDDMVEIIDGNADAFDTELIIPAGEDPHVYQPKASNLKTIVDSDLLFYQGLNFEGRMADVLTDGIPVAEDFDSSVLETQEEGETDPHFWFNIELYKQAMTIVENELSAAAPEHEEAFQSNLDNYFDELDALDAYVRERISEIPAESRILITPHDAFGYLSTAYDLDVHAPQGFSTESEVSNNMISRTADIIMEQNIKAIFVETTTNPDQMKRLEEIVSSRGGTVNVVGSSKDALYSDSLGEAGEPGDTYIGMYRHNIDTIVENLK</sequence>
<dbReference type="GO" id="GO:0046872">
    <property type="term" value="F:metal ion binding"/>
    <property type="evidence" value="ECO:0007669"/>
    <property type="project" value="UniProtKB-KW"/>
</dbReference>
<dbReference type="InterPro" id="IPR050492">
    <property type="entry name" value="Bact_metal-bind_prot9"/>
</dbReference>
<dbReference type="Proteomes" id="UP000034029">
    <property type="component" value="Chromosome"/>
</dbReference>
<dbReference type="OrthoDB" id="9793396at2"/>
<evidence type="ECO:0000313" key="9">
    <source>
        <dbReference type="Proteomes" id="UP000034029"/>
    </source>
</evidence>
<comment type="similarity">
    <text evidence="5">Belongs to the bacterial solute-binding protein 9 family.</text>
</comment>
<evidence type="ECO:0000256" key="4">
    <source>
        <dbReference type="ARBA" id="ARBA00022729"/>
    </source>
</evidence>
<reference evidence="9" key="2">
    <citation type="submission" date="2015-04" db="EMBL/GenBank/DDBJ databases">
        <title>Complete genome sequence of Salinicoccus halodurans strain H3B36, isolated from the Qaidam basin of China.</title>
        <authorList>
            <person name="Ma Y."/>
            <person name="Jiang K."/>
            <person name="Xue Y."/>
        </authorList>
    </citation>
    <scope>NUCLEOTIDE SEQUENCE [LARGE SCALE GENOMIC DNA]</scope>
    <source>
        <strain evidence="9">H3B36</strain>
    </source>
</reference>
<dbReference type="KEGG" id="shv:AAT16_01755"/>
<keyword evidence="9" id="KW-1185">Reference proteome</keyword>
<evidence type="ECO:0000313" key="8">
    <source>
        <dbReference type="EMBL" id="SFK78231.1"/>
    </source>
</evidence>
<dbReference type="InterPro" id="IPR006127">
    <property type="entry name" value="ZnuA-like"/>
</dbReference>
<evidence type="ECO:0000256" key="6">
    <source>
        <dbReference type="SAM" id="SignalP"/>
    </source>
</evidence>
<evidence type="ECO:0000313" key="7">
    <source>
        <dbReference type="EMBL" id="AKG73058.1"/>
    </source>
</evidence>
<feature type="signal peptide" evidence="6">
    <location>
        <begin position="1"/>
        <end position="20"/>
    </location>
</feature>
<reference evidence="8 10" key="3">
    <citation type="submission" date="2016-10" db="EMBL/GenBank/DDBJ databases">
        <authorList>
            <person name="Varghese N."/>
            <person name="Submissions S."/>
        </authorList>
    </citation>
    <scope>NUCLEOTIDE SEQUENCE [LARGE SCALE GENOMIC DNA]</scope>
    <source>
        <strain evidence="8 10">CGMCC 1.6501</strain>
    </source>
</reference>
<dbReference type="PANTHER" id="PTHR42953">
    <property type="entry name" value="HIGH-AFFINITY ZINC UPTAKE SYSTEM PROTEIN ZNUA-RELATED"/>
    <property type="match status" value="1"/>
</dbReference>
<proteinExistence type="inferred from homology"/>
<dbReference type="GO" id="GO:0030001">
    <property type="term" value="P:metal ion transport"/>
    <property type="evidence" value="ECO:0007669"/>
    <property type="project" value="InterPro"/>
</dbReference>
<dbReference type="InterPro" id="IPR006128">
    <property type="entry name" value="Lipoprotein_PsaA-like"/>
</dbReference>
<evidence type="ECO:0000256" key="3">
    <source>
        <dbReference type="ARBA" id="ARBA00022723"/>
    </source>
</evidence>
<dbReference type="Proteomes" id="UP000183090">
    <property type="component" value="Unassembled WGS sequence"/>
</dbReference>
<evidence type="ECO:0000256" key="1">
    <source>
        <dbReference type="ARBA" id="ARBA00004196"/>
    </source>
</evidence>
<dbReference type="Gene3D" id="3.40.50.1980">
    <property type="entry name" value="Nitrogenase molybdenum iron protein domain"/>
    <property type="match status" value="2"/>
</dbReference>
<reference evidence="7 9" key="1">
    <citation type="journal article" date="2015" name="Int. J. Syst. Evol. Microbiol.">
        <title>Complete genome sequence of Salinicoccus halodurans H3B36, isolated from the Qaidam Basin in China.</title>
        <authorList>
            <person name="Jiang K."/>
            <person name="Xue Y."/>
            <person name="Ma Y."/>
        </authorList>
    </citation>
    <scope>NUCLEOTIDE SEQUENCE [LARGE SCALE GENOMIC DNA]</scope>
    <source>
        <strain evidence="7 9">H3B36</strain>
    </source>
</reference>
<keyword evidence="3" id="KW-0479">Metal-binding</keyword>
<accession>A0A0F7HHW0</accession>
<dbReference type="PRINTS" id="PR00691">
    <property type="entry name" value="ADHESINB"/>
</dbReference>
<feature type="chain" id="PRO_5044542329" evidence="6">
    <location>
        <begin position="21"/>
        <end position="308"/>
    </location>
</feature>
<dbReference type="AlphaFoldDB" id="A0A0F7HHW0"/>
<dbReference type="SUPFAM" id="SSF53807">
    <property type="entry name" value="Helical backbone' metal receptor"/>
    <property type="match status" value="1"/>
</dbReference>
<dbReference type="PRINTS" id="PR00690">
    <property type="entry name" value="ADHESNFAMILY"/>
</dbReference>
<dbReference type="EMBL" id="CP011366">
    <property type="protein sequence ID" value="AKG73058.1"/>
    <property type="molecule type" value="Genomic_DNA"/>
</dbReference>
<evidence type="ECO:0000313" key="10">
    <source>
        <dbReference type="Proteomes" id="UP000183090"/>
    </source>
</evidence>